<gene>
    <name evidence="1" type="ORF">FIV46_15530</name>
</gene>
<accession>A0A501PC97</accession>
<organism evidence="1 2">
    <name type="scientific">Emcibacter nanhaiensis</name>
    <dbReference type="NCBI Taxonomy" id="1505037"/>
    <lineage>
        <taxon>Bacteria</taxon>
        <taxon>Pseudomonadati</taxon>
        <taxon>Pseudomonadota</taxon>
        <taxon>Alphaproteobacteria</taxon>
        <taxon>Emcibacterales</taxon>
        <taxon>Emcibacteraceae</taxon>
        <taxon>Emcibacter</taxon>
    </lineage>
</organism>
<evidence type="ECO:0008006" key="3">
    <source>
        <dbReference type="Google" id="ProtNLM"/>
    </source>
</evidence>
<reference evidence="2" key="1">
    <citation type="submission" date="2019-06" db="EMBL/GenBank/DDBJ databases">
        <title>The complete genome of Emcibacter congregatus ZYLT.</title>
        <authorList>
            <person name="Zhao Z."/>
        </authorList>
    </citation>
    <scope>NUCLEOTIDE SEQUENCE [LARGE SCALE GENOMIC DNA]</scope>
    <source>
        <strain evidence="2">MCCC 1A06723</strain>
    </source>
</reference>
<dbReference type="OrthoDB" id="2065010at2"/>
<dbReference type="Gene3D" id="3.30.70.100">
    <property type="match status" value="1"/>
</dbReference>
<sequence length="95" mass="10793">MFIHIVRFESELSYDEVLSVAKERNPAFETVPGLLQKYYVAMEQPNTYGGIYVWETKEAQAAYRNSDLFSTVAAAYKVKGSPSVEVMDCLFPLRS</sequence>
<comment type="caution">
    <text evidence="1">The sequence shown here is derived from an EMBL/GenBank/DDBJ whole genome shotgun (WGS) entry which is preliminary data.</text>
</comment>
<keyword evidence="2" id="KW-1185">Reference proteome</keyword>
<dbReference type="Pfam" id="PF08803">
    <property type="entry name" value="ydhR"/>
    <property type="match status" value="1"/>
</dbReference>
<evidence type="ECO:0000313" key="2">
    <source>
        <dbReference type="Proteomes" id="UP000319148"/>
    </source>
</evidence>
<dbReference type="InterPro" id="IPR014910">
    <property type="entry name" value="YdhR"/>
</dbReference>
<dbReference type="RefSeq" id="WP_139941839.1">
    <property type="nucleotide sequence ID" value="NZ_JBHSYP010000005.1"/>
</dbReference>
<dbReference type="InterPro" id="IPR011008">
    <property type="entry name" value="Dimeric_a/b-barrel"/>
</dbReference>
<name>A0A501PC97_9PROT</name>
<dbReference type="AlphaFoldDB" id="A0A501PC97"/>
<dbReference type="EMBL" id="VFIY01000018">
    <property type="protein sequence ID" value="TPD57524.1"/>
    <property type="molecule type" value="Genomic_DNA"/>
</dbReference>
<proteinExistence type="predicted"/>
<dbReference type="SUPFAM" id="SSF54909">
    <property type="entry name" value="Dimeric alpha+beta barrel"/>
    <property type="match status" value="1"/>
</dbReference>
<dbReference type="Proteomes" id="UP000319148">
    <property type="component" value="Unassembled WGS sequence"/>
</dbReference>
<evidence type="ECO:0000313" key="1">
    <source>
        <dbReference type="EMBL" id="TPD57524.1"/>
    </source>
</evidence>
<protein>
    <recommendedName>
        <fullName evidence="3">Monooxygenase</fullName>
    </recommendedName>
</protein>